<accession>S8DAP1</accession>
<gene>
    <name evidence="1" type="ORF">M569_00180</name>
</gene>
<protein>
    <submittedName>
        <fullName evidence="1">Uncharacterized protein</fullName>
    </submittedName>
</protein>
<proteinExistence type="predicted"/>
<dbReference type="InterPro" id="IPR008686">
    <property type="entry name" value="RNA_pol_mitovir"/>
</dbReference>
<feature type="non-terminal residue" evidence="1">
    <location>
        <position position="60"/>
    </location>
</feature>
<dbReference type="Proteomes" id="UP000015453">
    <property type="component" value="Unassembled WGS sequence"/>
</dbReference>
<dbReference type="AlphaFoldDB" id="S8DAP1"/>
<comment type="caution">
    <text evidence="1">The sequence shown here is derived from an EMBL/GenBank/DDBJ whole genome shotgun (WGS) entry which is preliminary data.</text>
</comment>
<dbReference type="EMBL" id="AUSU01000039">
    <property type="protein sequence ID" value="EPS74586.1"/>
    <property type="molecule type" value="Genomic_DNA"/>
</dbReference>
<dbReference type="Pfam" id="PF05919">
    <property type="entry name" value="Mitovir_RNA_pol"/>
    <property type="match status" value="1"/>
</dbReference>
<evidence type="ECO:0000313" key="1">
    <source>
        <dbReference type="EMBL" id="EPS74586.1"/>
    </source>
</evidence>
<keyword evidence="2" id="KW-1185">Reference proteome</keyword>
<reference evidence="1 2" key="1">
    <citation type="journal article" date="2013" name="BMC Genomics">
        <title>The miniature genome of a carnivorous plant Genlisea aurea contains a low number of genes and short non-coding sequences.</title>
        <authorList>
            <person name="Leushkin E.V."/>
            <person name="Sutormin R.A."/>
            <person name="Nabieva E.R."/>
            <person name="Penin A.A."/>
            <person name="Kondrashov A.S."/>
            <person name="Logacheva M.D."/>
        </authorList>
    </citation>
    <scope>NUCLEOTIDE SEQUENCE [LARGE SCALE GENOMIC DNA]</scope>
</reference>
<organism evidence="1 2">
    <name type="scientific">Genlisea aurea</name>
    <dbReference type="NCBI Taxonomy" id="192259"/>
    <lineage>
        <taxon>Eukaryota</taxon>
        <taxon>Viridiplantae</taxon>
        <taxon>Streptophyta</taxon>
        <taxon>Embryophyta</taxon>
        <taxon>Tracheophyta</taxon>
        <taxon>Spermatophyta</taxon>
        <taxon>Magnoliopsida</taxon>
        <taxon>eudicotyledons</taxon>
        <taxon>Gunneridae</taxon>
        <taxon>Pentapetalae</taxon>
        <taxon>asterids</taxon>
        <taxon>lamiids</taxon>
        <taxon>Lamiales</taxon>
        <taxon>Lentibulariaceae</taxon>
        <taxon>Genlisea</taxon>
    </lineage>
</organism>
<feature type="non-terminal residue" evidence="1">
    <location>
        <position position="1"/>
    </location>
</feature>
<evidence type="ECO:0000313" key="2">
    <source>
        <dbReference type="Proteomes" id="UP000015453"/>
    </source>
</evidence>
<name>S8DAP1_9LAMI</name>
<sequence>VVAIGHFLLERLQQPVHDWLMLILRGQLTDGTYDQLVPCWRLLTRKSVVYSFDLFAATDR</sequence>